<gene>
    <name evidence="6" type="ORF">M9458_048805</name>
</gene>
<dbReference type="InterPro" id="IPR043128">
    <property type="entry name" value="Rev_trsase/Diguanyl_cyclase"/>
</dbReference>
<evidence type="ECO:0000313" key="6">
    <source>
        <dbReference type="EMBL" id="KAL0154542.1"/>
    </source>
</evidence>
<comment type="caution">
    <text evidence="6">The sequence shown here is derived from an EMBL/GenBank/DDBJ whole genome shotgun (WGS) entry which is preliminary data.</text>
</comment>
<dbReference type="InterPro" id="IPR052055">
    <property type="entry name" value="Hepadnavirus_pol/RT"/>
</dbReference>
<keyword evidence="7" id="KW-1185">Reference proteome</keyword>
<evidence type="ECO:0000256" key="2">
    <source>
        <dbReference type="ARBA" id="ARBA00012180"/>
    </source>
</evidence>
<dbReference type="GO" id="GO:0004523">
    <property type="term" value="F:RNA-DNA hybrid ribonuclease activity"/>
    <property type="evidence" value="ECO:0007669"/>
    <property type="project" value="UniProtKB-EC"/>
</dbReference>
<dbReference type="Gene3D" id="1.10.150.130">
    <property type="match status" value="1"/>
</dbReference>
<dbReference type="PANTHER" id="PTHR33050">
    <property type="entry name" value="REVERSE TRANSCRIPTASE DOMAIN-CONTAINING PROTEIN"/>
    <property type="match status" value="1"/>
</dbReference>
<feature type="compositionally biased region" description="Polar residues" evidence="4">
    <location>
        <begin position="121"/>
        <end position="142"/>
    </location>
</feature>
<organism evidence="6 7">
    <name type="scientific">Cirrhinus mrigala</name>
    <name type="common">Mrigala</name>
    <dbReference type="NCBI Taxonomy" id="683832"/>
    <lineage>
        <taxon>Eukaryota</taxon>
        <taxon>Metazoa</taxon>
        <taxon>Chordata</taxon>
        <taxon>Craniata</taxon>
        <taxon>Vertebrata</taxon>
        <taxon>Euteleostomi</taxon>
        <taxon>Actinopterygii</taxon>
        <taxon>Neopterygii</taxon>
        <taxon>Teleostei</taxon>
        <taxon>Ostariophysi</taxon>
        <taxon>Cypriniformes</taxon>
        <taxon>Cyprinidae</taxon>
        <taxon>Labeoninae</taxon>
        <taxon>Labeonini</taxon>
        <taxon>Cirrhinus</taxon>
    </lineage>
</organism>
<dbReference type="InterPro" id="IPR000477">
    <property type="entry name" value="RT_dom"/>
</dbReference>
<dbReference type="EC" id="3.1.26.4" evidence="2"/>
<evidence type="ECO:0000313" key="7">
    <source>
        <dbReference type="Proteomes" id="UP001529510"/>
    </source>
</evidence>
<feature type="compositionally biased region" description="Polar residues" evidence="4">
    <location>
        <begin position="217"/>
        <end position="226"/>
    </location>
</feature>
<feature type="region of interest" description="Disordered" evidence="4">
    <location>
        <begin position="101"/>
        <end position="195"/>
    </location>
</feature>
<evidence type="ECO:0000256" key="4">
    <source>
        <dbReference type="SAM" id="MobiDB-lite"/>
    </source>
</evidence>
<dbReference type="Gene3D" id="3.10.10.10">
    <property type="entry name" value="HIV Type 1 Reverse Transcriptase, subunit A, domain 1"/>
    <property type="match status" value="1"/>
</dbReference>
<dbReference type="SUPFAM" id="SSF47823">
    <property type="entry name" value="lambda integrase-like, N-terminal domain"/>
    <property type="match status" value="1"/>
</dbReference>
<dbReference type="PANTHER" id="PTHR33050:SF7">
    <property type="entry name" value="RIBONUCLEASE H"/>
    <property type="match status" value="1"/>
</dbReference>
<feature type="non-terminal residue" evidence="6">
    <location>
        <position position="1"/>
    </location>
</feature>
<name>A0ABD0N0A6_CIRMR</name>
<dbReference type="Gene3D" id="3.30.420.10">
    <property type="entry name" value="Ribonuclease H-like superfamily/Ribonuclease H"/>
    <property type="match status" value="1"/>
</dbReference>
<dbReference type="CDD" id="cd03714">
    <property type="entry name" value="RT_DIRS1"/>
    <property type="match status" value="1"/>
</dbReference>
<dbReference type="CDD" id="cd09275">
    <property type="entry name" value="RNase_HI_RT_DIRS1"/>
    <property type="match status" value="1"/>
</dbReference>
<comment type="similarity">
    <text evidence="1">Belongs to the beta type-B retroviral polymerase family. HERV class-II K(HML-2) pol subfamily.</text>
</comment>
<sequence length="975" mass="107994">FAPLLDTMSDNSKKALRSEIAISLSSGGPLICLSVPLRRPPIGWSMAALVAVERHLWLTLSDMKEKDRVFLLDAPLSPSGLFGDAVNSVVDRYQEARKQAAPFQRFLPRRTPAHGAAGREQPSTSSSSYRETQKQSVATRTPPQRERVVKHSKSRASQAKPDLRVVLHGPGGSGPLRAAPSRERRGAPHYSVSVSPPCPQEAVLPTLPVFQGAAVSSERSPQSFPPSNVAELGSSPPPRGSLGPLVQVLPAGEPLKDTVLGAHTTPEACLERLVPLVDHLAAWKLLPNVSAWVLHTFGAPPPPFNRVSPTLVGPEQGLVMEQEVATLLRKEAIEVVPPHNRESGFYSRYFIVPKKDGGLRPILDLRLLNRSVMRLKFKMLTIQQVVSQIRSKDCFVTIDLKDAYFHVSILPQHRKFLRFAFRGEAYQYRVLPFGLALSPRTFTKCVDAALAPLQLQCIRILNYIDDWLILAQSEMVAVRHRDVVLAHMKELGVLSPLQGTTYLGVVWDSTTMQARLSPARIESILTAVKRVKEGRSLTAKQFQRLLGLMAAASNVIPFGLLYMRPLQWWLRTKGFSPRGNPLRMIKVTRRCLRALDMWRKPWFLSQGPVLGAPCRRVMLATDASLTGWGAVMNGHPARGPWSGHQLSWHINCPEMLAVLQALKHSLPDLRDRHVLVRTDNTSVVSYINHQGGLRSRPLYKLVHQILVWSQDKLLSLRAVYVPGHLNLGADILSRQGPRPGEWMLHPEVVKQIWRVFGPAQVDLFATRENTQCPLWYSLVQPAPLGLDAMVQTWPRLRLYAFPPIALLPGVLERVRQDGVMVLGPDFSPRRLSLGDSRQERSPLTGRGFHSSPSAGAVEALGVAFEGAHLLASGLSTEVVETILQSRAPSTRKLYALKWKLFTSWCGRHQQDPVNCPVGSVLEFLQDRLSAGLTHSTLKVYVAAIAAYHAPLGGLSVGKNPLVTRFLRGALRLRPP</sequence>
<dbReference type="AlphaFoldDB" id="A0ABD0N0A6"/>
<dbReference type="PROSITE" id="PS50878">
    <property type="entry name" value="RT_POL"/>
    <property type="match status" value="1"/>
</dbReference>
<dbReference type="SUPFAM" id="SSF56672">
    <property type="entry name" value="DNA/RNA polymerases"/>
    <property type="match status" value="1"/>
</dbReference>
<proteinExistence type="inferred from homology"/>
<feature type="non-terminal residue" evidence="6">
    <location>
        <position position="975"/>
    </location>
</feature>
<dbReference type="EMBL" id="JAMKFB020000025">
    <property type="protein sequence ID" value="KAL0154542.1"/>
    <property type="molecule type" value="Genomic_DNA"/>
</dbReference>
<dbReference type="GO" id="GO:0006259">
    <property type="term" value="P:DNA metabolic process"/>
    <property type="evidence" value="ECO:0007669"/>
    <property type="project" value="UniProtKB-ARBA"/>
</dbReference>
<dbReference type="InterPro" id="IPR043502">
    <property type="entry name" value="DNA/RNA_pol_sf"/>
</dbReference>
<evidence type="ECO:0000256" key="1">
    <source>
        <dbReference type="ARBA" id="ARBA00010879"/>
    </source>
</evidence>
<accession>A0ABD0N0A6</accession>
<feature type="region of interest" description="Disordered" evidence="4">
    <location>
        <begin position="214"/>
        <end position="243"/>
    </location>
</feature>
<dbReference type="Proteomes" id="UP001529510">
    <property type="component" value="Unassembled WGS sequence"/>
</dbReference>
<feature type="domain" description="Reverse transcriptase" evidence="5">
    <location>
        <begin position="333"/>
        <end position="550"/>
    </location>
</feature>
<keyword evidence="3" id="KW-0238">DNA-binding</keyword>
<dbReference type="InterPro" id="IPR010998">
    <property type="entry name" value="Integrase_recombinase_N"/>
</dbReference>
<evidence type="ECO:0000256" key="3">
    <source>
        <dbReference type="ARBA" id="ARBA00023125"/>
    </source>
</evidence>
<reference evidence="6 7" key="1">
    <citation type="submission" date="2024-05" db="EMBL/GenBank/DDBJ databases">
        <title>Genome sequencing and assembly of Indian major carp, Cirrhinus mrigala (Hamilton, 1822).</title>
        <authorList>
            <person name="Mohindra V."/>
            <person name="Chowdhury L.M."/>
            <person name="Lal K."/>
            <person name="Jena J.K."/>
        </authorList>
    </citation>
    <scope>NUCLEOTIDE SEQUENCE [LARGE SCALE GENOMIC DNA]</scope>
    <source>
        <strain evidence="6">CM1030</strain>
        <tissue evidence="6">Blood</tissue>
    </source>
</reference>
<dbReference type="GO" id="GO:0003677">
    <property type="term" value="F:DNA binding"/>
    <property type="evidence" value="ECO:0007669"/>
    <property type="project" value="UniProtKB-KW"/>
</dbReference>
<evidence type="ECO:0000259" key="5">
    <source>
        <dbReference type="PROSITE" id="PS50878"/>
    </source>
</evidence>
<dbReference type="Gene3D" id="3.30.70.270">
    <property type="match status" value="1"/>
</dbReference>
<protein>
    <recommendedName>
        <fullName evidence="2">ribonuclease H</fullName>
        <ecNumber evidence="2">3.1.26.4</ecNumber>
    </recommendedName>
</protein>
<dbReference type="InterPro" id="IPR036397">
    <property type="entry name" value="RNaseH_sf"/>
</dbReference>
<dbReference type="Pfam" id="PF00078">
    <property type="entry name" value="RVT_1"/>
    <property type="match status" value="1"/>
</dbReference>